<evidence type="ECO:0000256" key="1">
    <source>
        <dbReference type="SAM" id="MobiDB-lite"/>
    </source>
</evidence>
<dbReference type="InterPro" id="IPR038071">
    <property type="entry name" value="UROD/MetE-like_sf"/>
</dbReference>
<feature type="region of interest" description="Disordered" evidence="1">
    <location>
        <begin position="215"/>
        <end position="241"/>
    </location>
</feature>
<comment type="caution">
    <text evidence="2">The sequence shown here is derived from an EMBL/GenBank/DDBJ whole genome shotgun (WGS) entry which is preliminary data.</text>
</comment>
<accession>A0A5C8ZB48</accession>
<dbReference type="Gene3D" id="3.20.20.210">
    <property type="match status" value="1"/>
</dbReference>
<gene>
    <name evidence="2" type="ORF">FMM08_15790</name>
</gene>
<dbReference type="AlphaFoldDB" id="A0A5C8ZB48"/>
<sequence length="360" mass="36565">MRATATGAWPGEHPLEAARAVLGELGGDHLPFAPELPARGPGADPTGRTAALLVDMPVDLQPVGWRLVDHPGRDAQRAASLRTADLDALAEAADGYTGPLKLQVVGPWSLAASVWLPRGERAVVDDGAARDLLGSLVEGLLRHTADVQRLVPGAQLLVQVDEPSLTAVLEGRVPTASGWGRLRAVDAQRARDALRDLTGALRAAGVRTALRCTAPAGRAGGTAPAGPSKDGASSSSSTSPWPLLRTSGADALVVAGPPSRPLSSAVWEELAEALEAGHELHLGVLDVPALAGGAPLPEVSALLAAVRGPWDRLGLSASQLDQVVVTTSTGLAALSPAAATAALGRLAAAADALREVHAEG</sequence>
<dbReference type="Proteomes" id="UP000321234">
    <property type="component" value="Unassembled WGS sequence"/>
</dbReference>
<protein>
    <submittedName>
        <fullName evidence="2">Methionine synthase</fullName>
    </submittedName>
</protein>
<dbReference type="SUPFAM" id="SSF51726">
    <property type="entry name" value="UROD/MetE-like"/>
    <property type="match status" value="1"/>
</dbReference>
<proteinExistence type="predicted"/>
<keyword evidence="3" id="KW-1185">Reference proteome</keyword>
<reference evidence="2 3" key="1">
    <citation type="submission" date="2019-07" db="EMBL/GenBank/DDBJ databases">
        <title>Quadrisphaera sp. strain DD2A genome sequencing and assembly.</title>
        <authorList>
            <person name="Kim I."/>
        </authorList>
    </citation>
    <scope>NUCLEOTIDE SEQUENCE [LARGE SCALE GENOMIC DNA]</scope>
    <source>
        <strain evidence="2 3">DD2A</strain>
    </source>
</reference>
<evidence type="ECO:0000313" key="2">
    <source>
        <dbReference type="EMBL" id="TXR55325.1"/>
    </source>
</evidence>
<evidence type="ECO:0000313" key="3">
    <source>
        <dbReference type="Proteomes" id="UP000321234"/>
    </source>
</evidence>
<organism evidence="2 3">
    <name type="scientific">Quadrisphaera setariae</name>
    <dbReference type="NCBI Taxonomy" id="2593304"/>
    <lineage>
        <taxon>Bacteria</taxon>
        <taxon>Bacillati</taxon>
        <taxon>Actinomycetota</taxon>
        <taxon>Actinomycetes</taxon>
        <taxon>Kineosporiales</taxon>
        <taxon>Kineosporiaceae</taxon>
        <taxon>Quadrisphaera</taxon>
    </lineage>
</organism>
<name>A0A5C8ZB48_9ACTN</name>
<dbReference type="OrthoDB" id="5242426at2"/>
<feature type="compositionally biased region" description="Low complexity" evidence="1">
    <location>
        <begin position="215"/>
        <end position="239"/>
    </location>
</feature>
<dbReference type="RefSeq" id="WP_147927331.1">
    <property type="nucleotide sequence ID" value="NZ_VKAC01000009.1"/>
</dbReference>
<dbReference type="EMBL" id="VKAC01000009">
    <property type="protein sequence ID" value="TXR55325.1"/>
    <property type="molecule type" value="Genomic_DNA"/>
</dbReference>